<comment type="caution">
    <text evidence="5">The sequence shown here is derived from an EMBL/GenBank/DDBJ whole genome shotgun (WGS) entry which is preliminary data.</text>
</comment>
<evidence type="ECO:0000256" key="2">
    <source>
        <dbReference type="ARBA" id="ARBA00023002"/>
    </source>
</evidence>
<comment type="similarity">
    <text evidence="1">Belongs to the aldehyde dehydrogenase family.</text>
</comment>
<sequence>MEETPAPSKALPAFVCAGEICLCTSRIYVQRSIYDEFLQRFVEATRKWKVSVPSDPTASMGALISEAHIAKVRSYVKKALAEGATVNCGECVDTLNIPPNNQGGYFMLPTVITGLKEESCCMQEEIFGPVTCVVPFDTEEEVIEKANGVKYGLAATIWTRDIGRTHRVAKRLQSGLVWTNCWLVRDLNLPFGGMKASGLGREGAKDSYEFFTEVKTVTIKH</sequence>
<dbReference type="InterPro" id="IPR016163">
    <property type="entry name" value="Ald_DH_C"/>
</dbReference>
<dbReference type="InterPro" id="IPR015590">
    <property type="entry name" value="Aldehyde_DH_dom"/>
</dbReference>
<dbReference type="PANTHER" id="PTHR43720:SF2">
    <property type="entry name" value="2-AMINOMUCONIC SEMIALDEHYDE DEHYDROGENASE"/>
    <property type="match status" value="1"/>
</dbReference>
<proteinExistence type="inferred from homology"/>
<keyword evidence="3" id="KW-0520">NAD</keyword>
<name>A0ABN9MD90_9NEOB</name>
<evidence type="ECO:0000313" key="5">
    <source>
        <dbReference type="EMBL" id="CAJ0959905.1"/>
    </source>
</evidence>
<dbReference type="InterPro" id="IPR016161">
    <property type="entry name" value="Ald_DH/histidinol_DH"/>
</dbReference>
<dbReference type="Gene3D" id="3.40.309.10">
    <property type="entry name" value="Aldehyde Dehydrogenase, Chain A, domain 2"/>
    <property type="match status" value="1"/>
</dbReference>
<evidence type="ECO:0000313" key="6">
    <source>
        <dbReference type="Proteomes" id="UP001176940"/>
    </source>
</evidence>
<dbReference type="Pfam" id="PF00171">
    <property type="entry name" value="Aldedh"/>
    <property type="match status" value="1"/>
</dbReference>
<keyword evidence="6" id="KW-1185">Reference proteome</keyword>
<feature type="domain" description="Aldehyde dehydrogenase" evidence="4">
    <location>
        <begin position="13"/>
        <end position="217"/>
    </location>
</feature>
<organism evidence="5 6">
    <name type="scientific">Ranitomeya imitator</name>
    <name type="common">mimic poison frog</name>
    <dbReference type="NCBI Taxonomy" id="111125"/>
    <lineage>
        <taxon>Eukaryota</taxon>
        <taxon>Metazoa</taxon>
        <taxon>Chordata</taxon>
        <taxon>Craniata</taxon>
        <taxon>Vertebrata</taxon>
        <taxon>Euteleostomi</taxon>
        <taxon>Amphibia</taxon>
        <taxon>Batrachia</taxon>
        <taxon>Anura</taxon>
        <taxon>Neobatrachia</taxon>
        <taxon>Hyloidea</taxon>
        <taxon>Dendrobatidae</taxon>
        <taxon>Dendrobatinae</taxon>
        <taxon>Ranitomeya</taxon>
    </lineage>
</organism>
<accession>A0ABN9MD90</accession>
<evidence type="ECO:0000259" key="4">
    <source>
        <dbReference type="Pfam" id="PF00171"/>
    </source>
</evidence>
<dbReference type="PANTHER" id="PTHR43720">
    <property type="entry name" value="2-AMINOMUCONIC SEMIALDEHYDE DEHYDROGENASE"/>
    <property type="match status" value="1"/>
</dbReference>
<dbReference type="PROSITE" id="PS00070">
    <property type="entry name" value="ALDEHYDE_DEHYDR_CYS"/>
    <property type="match status" value="1"/>
</dbReference>
<dbReference type="Proteomes" id="UP001176940">
    <property type="component" value="Unassembled WGS sequence"/>
</dbReference>
<evidence type="ECO:0000256" key="1">
    <source>
        <dbReference type="ARBA" id="ARBA00009986"/>
    </source>
</evidence>
<dbReference type="Gene3D" id="3.40.605.10">
    <property type="entry name" value="Aldehyde Dehydrogenase, Chain A, domain 1"/>
    <property type="match status" value="1"/>
</dbReference>
<gene>
    <name evidence="5" type="ORF">RIMI_LOCUS17015612</name>
</gene>
<evidence type="ECO:0000256" key="3">
    <source>
        <dbReference type="ARBA" id="ARBA00023027"/>
    </source>
</evidence>
<protein>
    <recommendedName>
        <fullName evidence="4">Aldehyde dehydrogenase domain-containing protein</fullName>
    </recommendedName>
</protein>
<dbReference type="EMBL" id="CAUEEQ010048690">
    <property type="protein sequence ID" value="CAJ0959905.1"/>
    <property type="molecule type" value="Genomic_DNA"/>
</dbReference>
<dbReference type="InterPro" id="IPR016160">
    <property type="entry name" value="Ald_DH_CS_CYS"/>
</dbReference>
<dbReference type="SUPFAM" id="SSF53720">
    <property type="entry name" value="ALDH-like"/>
    <property type="match status" value="1"/>
</dbReference>
<keyword evidence="2" id="KW-0560">Oxidoreductase</keyword>
<reference evidence="5" key="1">
    <citation type="submission" date="2023-07" db="EMBL/GenBank/DDBJ databases">
        <authorList>
            <person name="Stuckert A."/>
        </authorList>
    </citation>
    <scope>NUCLEOTIDE SEQUENCE</scope>
</reference>
<dbReference type="InterPro" id="IPR016162">
    <property type="entry name" value="Ald_DH_N"/>
</dbReference>